<evidence type="ECO:0000313" key="2">
    <source>
        <dbReference type="Proteomes" id="UP000054709"/>
    </source>
</evidence>
<dbReference type="Proteomes" id="UP000054709">
    <property type="component" value="Unassembled WGS sequence"/>
</dbReference>
<protein>
    <submittedName>
        <fullName evidence="1">Uncharacterized protein</fullName>
    </submittedName>
</protein>
<comment type="caution">
    <text evidence="1">The sequence shown here is derived from an EMBL/GenBank/DDBJ whole genome shotgun (WGS) entry which is preliminary data.</text>
</comment>
<proteinExistence type="predicted"/>
<keyword evidence="2" id="KW-1185">Reference proteome</keyword>
<reference evidence="1 2" key="1">
    <citation type="journal article" date="2015" name="Int. Biodeterior. Biodegradation">
        <title>Physiological and genetic screening methods for the isolation of methyl tert-butyl ether-degrading bacteria for bioremediation purposes.</title>
        <authorList>
            <person name="Guisado I.M."/>
            <person name="Purswani J."/>
            <person name="Gonzalez Lopez J."/>
            <person name="Pozo C."/>
        </authorList>
    </citation>
    <scope>NUCLEOTIDE SEQUENCE [LARGE SCALE GENOMIC DNA]</scope>
    <source>
        <strain evidence="1 2">SH7</strain>
    </source>
</reference>
<gene>
    <name evidence="1" type="ORF">UQ64_14325</name>
</gene>
<sequence length="93" mass="9931">MNMELKHEENSLIRNVYSLNIIRGLPIEGNGQIGLHAGSVTASSSQPATNYVSANVVDGAPAPQWFADSADTPDWERQAVSLASAAGPFHARR</sequence>
<evidence type="ECO:0000313" key="1">
    <source>
        <dbReference type="EMBL" id="KTD86630.1"/>
    </source>
</evidence>
<accession>A0A0W1AZ58</accession>
<dbReference type="EMBL" id="LCZJ02000019">
    <property type="protein sequence ID" value="KTD86630.1"/>
    <property type="molecule type" value="Genomic_DNA"/>
</dbReference>
<name>A0A0W1AZ58_9BACL</name>
<organism evidence="1 2">
    <name type="scientific">Paenibacillus etheri</name>
    <dbReference type="NCBI Taxonomy" id="1306852"/>
    <lineage>
        <taxon>Bacteria</taxon>
        <taxon>Bacillati</taxon>
        <taxon>Bacillota</taxon>
        <taxon>Bacilli</taxon>
        <taxon>Bacillales</taxon>
        <taxon>Paenibacillaceae</taxon>
        <taxon>Paenibacillus</taxon>
    </lineage>
</organism>
<dbReference type="AlphaFoldDB" id="A0A0W1AZ58"/>